<evidence type="ECO:0000256" key="2">
    <source>
        <dbReference type="ARBA" id="ARBA00022692"/>
    </source>
</evidence>
<dbReference type="AlphaFoldDB" id="A0A8H4IT54"/>
<dbReference type="Proteomes" id="UP000572817">
    <property type="component" value="Unassembled WGS sequence"/>
</dbReference>
<evidence type="ECO:0000313" key="9">
    <source>
        <dbReference type="Proteomes" id="UP000572817"/>
    </source>
</evidence>
<feature type="compositionally biased region" description="Basic and acidic residues" evidence="5">
    <location>
        <begin position="358"/>
        <end position="367"/>
    </location>
</feature>
<organism evidence="8 9">
    <name type="scientific">Botryosphaeria dothidea</name>
    <dbReference type="NCBI Taxonomy" id="55169"/>
    <lineage>
        <taxon>Eukaryota</taxon>
        <taxon>Fungi</taxon>
        <taxon>Dikarya</taxon>
        <taxon>Ascomycota</taxon>
        <taxon>Pezizomycotina</taxon>
        <taxon>Dothideomycetes</taxon>
        <taxon>Dothideomycetes incertae sedis</taxon>
        <taxon>Botryosphaeriales</taxon>
        <taxon>Botryosphaeriaceae</taxon>
        <taxon>Botryosphaeria</taxon>
    </lineage>
</organism>
<dbReference type="InterPro" id="IPR010482">
    <property type="entry name" value="TECPR1-like_DysF"/>
</dbReference>
<accession>A0A8H4IT54</accession>
<feature type="transmembrane region" description="Helical" evidence="6">
    <location>
        <begin position="121"/>
        <end position="140"/>
    </location>
</feature>
<protein>
    <submittedName>
        <fullName evidence="8">Integral peroxisomal membrane protein</fullName>
    </submittedName>
</protein>
<dbReference type="InterPro" id="IPR052646">
    <property type="entry name" value="Peroxisomal_PEX28-32"/>
</dbReference>
<dbReference type="GO" id="GO:0005778">
    <property type="term" value="C:peroxisomal membrane"/>
    <property type="evidence" value="ECO:0007669"/>
    <property type="project" value="TreeGrafter"/>
</dbReference>
<evidence type="ECO:0000256" key="4">
    <source>
        <dbReference type="ARBA" id="ARBA00023136"/>
    </source>
</evidence>
<evidence type="ECO:0000256" key="3">
    <source>
        <dbReference type="ARBA" id="ARBA00022989"/>
    </source>
</evidence>
<feature type="compositionally biased region" description="Basic residues" evidence="5">
    <location>
        <begin position="368"/>
        <end position="379"/>
    </location>
</feature>
<feature type="compositionally biased region" description="Basic and acidic residues" evidence="5">
    <location>
        <begin position="415"/>
        <end position="432"/>
    </location>
</feature>
<evidence type="ECO:0000259" key="7">
    <source>
        <dbReference type="Pfam" id="PF06398"/>
    </source>
</evidence>
<evidence type="ECO:0000313" key="8">
    <source>
        <dbReference type="EMBL" id="KAF4306960.1"/>
    </source>
</evidence>
<reference evidence="8" key="1">
    <citation type="submission" date="2020-04" db="EMBL/GenBank/DDBJ databases">
        <title>Genome Assembly and Annotation of Botryosphaeria dothidea sdau 11-99, a Latent Pathogen of Apple Fruit Ring Rot in China.</title>
        <authorList>
            <person name="Yu C."/>
            <person name="Diao Y."/>
            <person name="Lu Q."/>
            <person name="Zhao J."/>
            <person name="Cui S."/>
            <person name="Peng C."/>
            <person name="He B."/>
            <person name="Liu H."/>
        </authorList>
    </citation>
    <scope>NUCLEOTIDE SEQUENCE [LARGE SCALE GENOMIC DNA]</scope>
    <source>
        <strain evidence="8">Sdau11-99</strain>
    </source>
</reference>
<proteinExistence type="predicted"/>
<feature type="transmembrane region" description="Helical" evidence="6">
    <location>
        <begin position="217"/>
        <end position="235"/>
    </location>
</feature>
<dbReference type="GO" id="GO:0012505">
    <property type="term" value="C:endomembrane system"/>
    <property type="evidence" value="ECO:0007669"/>
    <property type="project" value="UniProtKB-SubCell"/>
</dbReference>
<name>A0A8H4IT54_9PEZI</name>
<dbReference type="PANTHER" id="PTHR31679:SF2">
    <property type="entry name" value="PEROXISOMAL MEMBRANE PROTEIN PEX30-RELATED"/>
    <property type="match status" value="1"/>
</dbReference>
<comment type="subcellular location">
    <subcellularLocation>
        <location evidence="1">Endomembrane system</location>
    </subcellularLocation>
</comment>
<gene>
    <name evidence="8" type="ORF">GTA08_BOTSDO05656</name>
</gene>
<evidence type="ECO:0000256" key="1">
    <source>
        <dbReference type="ARBA" id="ARBA00004308"/>
    </source>
</evidence>
<keyword evidence="9" id="KW-1185">Reference proteome</keyword>
<comment type="caution">
    <text evidence="8">The sequence shown here is derived from an EMBL/GenBank/DDBJ whole genome shotgun (WGS) entry which is preliminary data.</text>
</comment>
<dbReference type="EMBL" id="WWBZ02000033">
    <property type="protein sequence ID" value="KAF4306960.1"/>
    <property type="molecule type" value="Genomic_DNA"/>
</dbReference>
<evidence type="ECO:0000256" key="5">
    <source>
        <dbReference type="SAM" id="MobiDB-lite"/>
    </source>
</evidence>
<feature type="compositionally biased region" description="Polar residues" evidence="5">
    <location>
        <begin position="11"/>
        <end position="25"/>
    </location>
</feature>
<keyword evidence="4 6" id="KW-0472">Membrane</keyword>
<dbReference type="Pfam" id="PF06398">
    <property type="entry name" value="Pex24p"/>
    <property type="match status" value="1"/>
</dbReference>
<evidence type="ECO:0000256" key="6">
    <source>
        <dbReference type="SAM" id="Phobius"/>
    </source>
</evidence>
<dbReference type="OrthoDB" id="5586090at2759"/>
<feature type="region of interest" description="Disordered" evidence="5">
    <location>
        <begin position="148"/>
        <end position="168"/>
    </location>
</feature>
<dbReference type="GO" id="GO:0007031">
    <property type="term" value="P:peroxisome organization"/>
    <property type="evidence" value="ECO:0007669"/>
    <property type="project" value="UniProtKB-ARBA"/>
</dbReference>
<sequence length="432" mass="48093">MDSSEHLDTPWVSQMSPSSNPSKTASPGAGDPNPPTYAAFSPITLGHLPATTKQRSTILVHQKSPLLAATPPQVTRALAYSHPFLLPLNKFVGLLSWTTGDPWESFLFIAAFWAITLYGDTVMRFAGPVVAVAGIIVGMYTRRYSPLSSTGWTGEKAKGHKKGSSVASESHQKSLEDIVDTLKLFTSRCNILLDPFIRLTDFLSTQRTATSATTRPALTTLFIRILFLTPFWLVFTLPPLRLLTTRRIVLAFGTVILSWHSRPARVTRIILWRSRLVRRSLALITGLDWRDGRRGQDGWGRYTRRRKWCRDAELVEITPSTEITPSPTPKPPLGDEPSFSETDTARPEETPSEYSMSTKDDTGSDGKVRKRRWFGRRPSRAASVKSNATGSVDDGADLDPRSDEEDVHTPLRYHATRESEWGLGDEARMDLG</sequence>
<keyword evidence="3 6" id="KW-1133">Transmembrane helix</keyword>
<feature type="region of interest" description="Disordered" evidence="5">
    <location>
        <begin position="318"/>
        <end position="432"/>
    </location>
</feature>
<dbReference type="PANTHER" id="PTHR31679">
    <property type="entry name" value="PEROXISOMAL MEMBRANE PROTEIN PEX30-RELATED"/>
    <property type="match status" value="1"/>
</dbReference>
<feature type="region of interest" description="Disordered" evidence="5">
    <location>
        <begin position="1"/>
        <end position="33"/>
    </location>
</feature>
<feature type="domain" description="TECPR1-like DysF" evidence="7">
    <location>
        <begin position="62"/>
        <end position="290"/>
    </location>
</feature>
<feature type="compositionally biased region" description="Acidic residues" evidence="5">
    <location>
        <begin position="394"/>
        <end position="406"/>
    </location>
</feature>
<keyword evidence="2 6" id="KW-0812">Transmembrane</keyword>